<feature type="compositionally biased region" description="Low complexity" evidence="1">
    <location>
        <begin position="12"/>
        <end position="33"/>
    </location>
</feature>
<proteinExistence type="predicted"/>
<organism evidence="2 3">
    <name type="scientific">Sporothrix stenoceras</name>
    <dbReference type="NCBI Taxonomy" id="5173"/>
    <lineage>
        <taxon>Eukaryota</taxon>
        <taxon>Fungi</taxon>
        <taxon>Dikarya</taxon>
        <taxon>Ascomycota</taxon>
        <taxon>Pezizomycotina</taxon>
        <taxon>Sordariomycetes</taxon>
        <taxon>Sordariomycetidae</taxon>
        <taxon>Ophiostomatales</taxon>
        <taxon>Ophiostomataceae</taxon>
        <taxon>Sporothrix</taxon>
    </lineage>
</organism>
<feature type="region of interest" description="Disordered" evidence="1">
    <location>
        <begin position="1"/>
        <end position="33"/>
    </location>
</feature>
<protein>
    <submittedName>
        <fullName evidence="2">Uncharacterized protein</fullName>
    </submittedName>
</protein>
<dbReference type="Proteomes" id="UP001583186">
    <property type="component" value="Unassembled WGS sequence"/>
</dbReference>
<gene>
    <name evidence="2" type="ORF">Sste5346_007312</name>
</gene>
<accession>A0ABR3YUA1</accession>
<sequence>MALRDITGSTVPLTSSSSLYPSSPSSPPSSTSSSAYAHEYERWRPAYNASLRRFINGEQEHSESLLDHYCRRNVCFVPLSRKEAECVEFRDSKVMGIRGIRRDMVIVLACRTAVIMVCVPSRYGHDDYAMSREAHDEAVEEAHGYVKRLEELIQECREMGGDHFEDPSSIGCVVFAEWDIHNRGRVESFVQRIMEEGMTRLGITSFEKLQHMETDGDMDARPGLGSIVVLSPAIAGSFMPHIIIDDEVEWGMKPANIQLTPSADDVDEN</sequence>
<evidence type="ECO:0000256" key="1">
    <source>
        <dbReference type="SAM" id="MobiDB-lite"/>
    </source>
</evidence>
<name>A0ABR3YUA1_9PEZI</name>
<comment type="caution">
    <text evidence="2">The sequence shown here is derived from an EMBL/GenBank/DDBJ whole genome shotgun (WGS) entry which is preliminary data.</text>
</comment>
<evidence type="ECO:0000313" key="3">
    <source>
        <dbReference type="Proteomes" id="UP001583186"/>
    </source>
</evidence>
<keyword evidence="3" id="KW-1185">Reference proteome</keyword>
<evidence type="ECO:0000313" key="2">
    <source>
        <dbReference type="EMBL" id="KAL1891968.1"/>
    </source>
</evidence>
<dbReference type="EMBL" id="JAWCUI010000048">
    <property type="protein sequence ID" value="KAL1891968.1"/>
    <property type="molecule type" value="Genomic_DNA"/>
</dbReference>
<reference evidence="2 3" key="1">
    <citation type="journal article" date="2024" name="IMA Fungus">
        <title>IMA Genome - F19 : A genome assembly and annotation guide to empower mycologists, including annotated draft genome sequences of Ceratocystis pirilliformis, Diaporthe australafricana, Fusarium ophioides, Paecilomyces lecythidis, and Sporothrix stenoceras.</title>
        <authorList>
            <person name="Aylward J."/>
            <person name="Wilson A.M."/>
            <person name="Visagie C.M."/>
            <person name="Spraker J."/>
            <person name="Barnes I."/>
            <person name="Buitendag C."/>
            <person name="Ceriani C."/>
            <person name="Del Mar Angel L."/>
            <person name="du Plessis D."/>
            <person name="Fuchs T."/>
            <person name="Gasser K."/>
            <person name="Kramer D."/>
            <person name="Li W."/>
            <person name="Munsamy K."/>
            <person name="Piso A."/>
            <person name="Price J.L."/>
            <person name="Sonnekus B."/>
            <person name="Thomas C."/>
            <person name="van der Nest A."/>
            <person name="van Dijk A."/>
            <person name="van Heerden A."/>
            <person name="van Vuuren N."/>
            <person name="Yilmaz N."/>
            <person name="Duong T.A."/>
            <person name="van der Merwe N.A."/>
            <person name="Wingfield M.J."/>
            <person name="Wingfield B.D."/>
        </authorList>
    </citation>
    <scope>NUCLEOTIDE SEQUENCE [LARGE SCALE GENOMIC DNA]</scope>
    <source>
        <strain evidence="2 3">CMW 5346</strain>
    </source>
</reference>